<evidence type="ECO:0000256" key="2">
    <source>
        <dbReference type="SAM" id="SignalP"/>
    </source>
</evidence>
<dbReference type="EMBL" id="JARAKH010000043">
    <property type="protein sequence ID" value="KAK8379162.1"/>
    <property type="molecule type" value="Genomic_DNA"/>
</dbReference>
<feature type="compositionally biased region" description="Gly residues" evidence="1">
    <location>
        <begin position="197"/>
        <end position="207"/>
    </location>
</feature>
<protein>
    <submittedName>
        <fullName evidence="3">Uncharacterized protein</fullName>
    </submittedName>
</protein>
<reference evidence="3 4" key="1">
    <citation type="submission" date="2023-03" db="EMBL/GenBank/DDBJ databases">
        <title>High-quality genome of Scylla paramamosain provides insights in environmental adaptation.</title>
        <authorList>
            <person name="Zhang L."/>
        </authorList>
    </citation>
    <scope>NUCLEOTIDE SEQUENCE [LARGE SCALE GENOMIC DNA]</scope>
    <source>
        <strain evidence="3">LZ_2023a</strain>
        <tissue evidence="3">Muscle</tissue>
    </source>
</reference>
<keyword evidence="4" id="KW-1185">Reference proteome</keyword>
<sequence length="222" mass="24124">MPRLWATIVWVWVAWACASATTHAHSPRKAFWDPNTHANPLLEAIRQVSDGFQHHGRAYTPAHAHAHARPPQAMFDVYERVMRGESERLYGGNIMSCLLPVSEELDGTQVYDVTGVGAEGELVHASLVMPPTRLAHAHLFYPAHAQRKIVTRRVRAGVKKTDITREVQAVTNMAVRSVGGVGALLGVKLTEKREGVGWKGGGGGLGRTGPPLLSSSTSKTRS</sequence>
<comment type="caution">
    <text evidence="3">The sequence shown here is derived from an EMBL/GenBank/DDBJ whole genome shotgun (WGS) entry which is preliminary data.</text>
</comment>
<feature type="compositionally biased region" description="Polar residues" evidence="1">
    <location>
        <begin position="213"/>
        <end position="222"/>
    </location>
</feature>
<proteinExistence type="predicted"/>
<evidence type="ECO:0000256" key="1">
    <source>
        <dbReference type="SAM" id="MobiDB-lite"/>
    </source>
</evidence>
<dbReference type="Proteomes" id="UP001487740">
    <property type="component" value="Unassembled WGS sequence"/>
</dbReference>
<name>A0AAW0SYY2_SCYPA</name>
<feature type="region of interest" description="Disordered" evidence="1">
    <location>
        <begin position="197"/>
        <end position="222"/>
    </location>
</feature>
<evidence type="ECO:0000313" key="3">
    <source>
        <dbReference type="EMBL" id="KAK8379162.1"/>
    </source>
</evidence>
<dbReference type="AlphaFoldDB" id="A0AAW0SYY2"/>
<organism evidence="3 4">
    <name type="scientific">Scylla paramamosain</name>
    <name type="common">Mud crab</name>
    <dbReference type="NCBI Taxonomy" id="85552"/>
    <lineage>
        <taxon>Eukaryota</taxon>
        <taxon>Metazoa</taxon>
        <taxon>Ecdysozoa</taxon>
        <taxon>Arthropoda</taxon>
        <taxon>Crustacea</taxon>
        <taxon>Multicrustacea</taxon>
        <taxon>Malacostraca</taxon>
        <taxon>Eumalacostraca</taxon>
        <taxon>Eucarida</taxon>
        <taxon>Decapoda</taxon>
        <taxon>Pleocyemata</taxon>
        <taxon>Brachyura</taxon>
        <taxon>Eubrachyura</taxon>
        <taxon>Portunoidea</taxon>
        <taxon>Portunidae</taxon>
        <taxon>Portuninae</taxon>
        <taxon>Scylla</taxon>
    </lineage>
</organism>
<gene>
    <name evidence="3" type="ORF">O3P69_019185</name>
</gene>
<feature type="signal peptide" evidence="2">
    <location>
        <begin position="1"/>
        <end position="20"/>
    </location>
</feature>
<accession>A0AAW0SYY2</accession>
<keyword evidence="2" id="KW-0732">Signal</keyword>
<evidence type="ECO:0000313" key="4">
    <source>
        <dbReference type="Proteomes" id="UP001487740"/>
    </source>
</evidence>
<feature type="chain" id="PRO_5043855668" evidence="2">
    <location>
        <begin position="21"/>
        <end position="222"/>
    </location>
</feature>